<evidence type="ECO:0000256" key="5">
    <source>
        <dbReference type="ARBA" id="ARBA00023004"/>
    </source>
</evidence>
<keyword evidence="3 6" id="KW-0479">Metal-binding</keyword>
<keyword evidence="2 6" id="KW-0349">Heme</keyword>
<keyword evidence="4" id="KW-0249">Electron transport</keyword>
<evidence type="ECO:0000256" key="7">
    <source>
        <dbReference type="SAM" id="MobiDB-lite"/>
    </source>
</evidence>
<dbReference type="InterPro" id="IPR051811">
    <property type="entry name" value="Cytochrome_c550/c551-like"/>
</dbReference>
<evidence type="ECO:0000313" key="11">
    <source>
        <dbReference type="Proteomes" id="UP001241988"/>
    </source>
</evidence>
<gene>
    <name evidence="10" type="ORF">QOZ98_001855</name>
</gene>
<feature type="signal peptide" evidence="8">
    <location>
        <begin position="1"/>
        <end position="20"/>
    </location>
</feature>
<dbReference type="InterPro" id="IPR054782">
    <property type="entry name" value="Cytochro_C551"/>
</dbReference>
<dbReference type="InterPro" id="IPR009056">
    <property type="entry name" value="Cyt_c-like_dom"/>
</dbReference>
<comment type="caution">
    <text evidence="10">The sequence shown here is derived from an EMBL/GenBank/DDBJ whole genome shotgun (WGS) entry which is preliminary data.</text>
</comment>
<dbReference type="InterPro" id="IPR036909">
    <property type="entry name" value="Cyt_c-like_dom_sf"/>
</dbReference>
<dbReference type="PIRSF" id="PIRSF000025">
    <property type="entry name" value="Cytc_Bsub_c550"/>
    <property type="match status" value="1"/>
</dbReference>
<dbReference type="RefSeq" id="WP_308787165.1">
    <property type="nucleotide sequence ID" value="NZ_JAUSWB010000004.1"/>
</dbReference>
<evidence type="ECO:0000256" key="8">
    <source>
        <dbReference type="SAM" id="SignalP"/>
    </source>
</evidence>
<sequence>MKKQLMAMLFGATLILGACGGGETTEPEEAPAENGGEETTEPEEAPAENGGEETAEVDAEQVVQQNCISCHGENLEGAGNFPALDDVGSRLSQEEILSVIENGQGAMPPNIIEGDEATAVAEYLANMK</sequence>
<evidence type="ECO:0000256" key="1">
    <source>
        <dbReference type="ARBA" id="ARBA00022448"/>
    </source>
</evidence>
<dbReference type="InterPro" id="IPR012218">
    <property type="entry name" value="Cyt_c_BACSU-c550-type"/>
</dbReference>
<feature type="region of interest" description="Disordered" evidence="7">
    <location>
        <begin position="18"/>
        <end position="55"/>
    </location>
</feature>
<dbReference type="PANTHER" id="PTHR37823:SF4">
    <property type="entry name" value="MENAQUINOL-CYTOCHROME C REDUCTASE CYTOCHROME B_C SUBUNIT"/>
    <property type="match status" value="1"/>
</dbReference>
<evidence type="ECO:0000313" key="10">
    <source>
        <dbReference type="EMBL" id="MDQ0429028.1"/>
    </source>
</evidence>
<dbReference type="PROSITE" id="PS51007">
    <property type="entry name" value="CYTC"/>
    <property type="match status" value="1"/>
</dbReference>
<keyword evidence="11" id="KW-1185">Reference proteome</keyword>
<dbReference type="Gene3D" id="1.10.760.10">
    <property type="entry name" value="Cytochrome c-like domain"/>
    <property type="match status" value="1"/>
</dbReference>
<evidence type="ECO:0000259" key="9">
    <source>
        <dbReference type="PROSITE" id="PS51007"/>
    </source>
</evidence>
<keyword evidence="8" id="KW-0732">Signal</keyword>
<keyword evidence="1" id="KW-0813">Transport</keyword>
<feature type="domain" description="Cytochrome c" evidence="9">
    <location>
        <begin position="54"/>
        <end position="128"/>
    </location>
</feature>
<dbReference type="PANTHER" id="PTHR37823">
    <property type="entry name" value="CYTOCHROME C-553-LIKE"/>
    <property type="match status" value="1"/>
</dbReference>
<protein>
    <submittedName>
        <fullName evidence="10">Cytochrome c551</fullName>
    </submittedName>
</protein>
<dbReference type="Pfam" id="PF13442">
    <property type="entry name" value="Cytochrome_CBB3"/>
    <property type="match status" value="1"/>
</dbReference>
<name>A0ABU0GUQ2_9BACL</name>
<reference evidence="10 11" key="1">
    <citation type="submission" date="2023-07" db="EMBL/GenBank/DDBJ databases">
        <title>Genomic Encyclopedia of Type Strains, Phase IV (KMG-IV): sequencing the most valuable type-strain genomes for metagenomic binning, comparative biology and taxonomic classification.</title>
        <authorList>
            <person name="Goeker M."/>
        </authorList>
    </citation>
    <scope>NUCLEOTIDE SEQUENCE [LARGE SCALE GENOMIC DNA]</scope>
    <source>
        <strain evidence="10 11">DSM 16419</strain>
    </source>
</reference>
<dbReference type="EMBL" id="JAUSWB010000004">
    <property type="protein sequence ID" value="MDQ0429028.1"/>
    <property type="molecule type" value="Genomic_DNA"/>
</dbReference>
<dbReference type="PROSITE" id="PS51257">
    <property type="entry name" value="PROKAR_LIPOPROTEIN"/>
    <property type="match status" value="1"/>
</dbReference>
<evidence type="ECO:0000256" key="3">
    <source>
        <dbReference type="ARBA" id="ARBA00022723"/>
    </source>
</evidence>
<feature type="compositionally biased region" description="Acidic residues" evidence="7">
    <location>
        <begin position="25"/>
        <end position="55"/>
    </location>
</feature>
<proteinExistence type="predicted"/>
<accession>A0ABU0GUQ2</accession>
<evidence type="ECO:0000256" key="6">
    <source>
        <dbReference type="PROSITE-ProRule" id="PRU00433"/>
    </source>
</evidence>
<feature type="chain" id="PRO_5047414366" evidence="8">
    <location>
        <begin position="21"/>
        <end position="128"/>
    </location>
</feature>
<keyword evidence="5 6" id="KW-0408">Iron</keyword>
<organism evidence="10 11">
    <name type="scientific">Planomicrobium stackebrandtii</name>
    <dbReference type="NCBI Taxonomy" id="253160"/>
    <lineage>
        <taxon>Bacteria</taxon>
        <taxon>Bacillati</taxon>
        <taxon>Bacillota</taxon>
        <taxon>Bacilli</taxon>
        <taxon>Bacillales</taxon>
        <taxon>Caryophanaceae</taxon>
        <taxon>Planomicrobium</taxon>
    </lineage>
</organism>
<dbReference type="SUPFAM" id="SSF46626">
    <property type="entry name" value="Cytochrome c"/>
    <property type="match status" value="1"/>
</dbReference>
<dbReference type="NCBIfam" id="NF045774">
    <property type="entry name" value="cytochro_C551"/>
    <property type="match status" value="1"/>
</dbReference>
<evidence type="ECO:0000256" key="2">
    <source>
        <dbReference type="ARBA" id="ARBA00022617"/>
    </source>
</evidence>
<evidence type="ECO:0000256" key="4">
    <source>
        <dbReference type="ARBA" id="ARBA00022982"/>
    </source>
</evidence>
<dbReference type="Proteomes" id="UP001241988">
    <property type="component" value="Unassembled WGS sequence"/>
</dbReference>